<name>A0A833RCQ8_9POAL</name>
<protein>
    <submittedName>
        <fullName evidence="1">Wall-associated receptor kinase 5</fullName>
    </submittedName>
</protein>
<sequence length="221" mass="25159">MTMHKVNDLLQNVEYDDEVRVGIFPNGQCYNSTTKKEKHYWDPNAWDFVNISPFRINTEKNKFTVTGCNTLAYLTLEDHPFNYSVGCLSSCNSLDTVIKHGSCSGIGCCQTDIPKGASTFKFSFDERFNNAEVYNFSRCSYAMVVEEAQLKFNTTYITDEDWIDDTELAAVLDWAIGNTTCEEAQTNKPSYACISSNSICSTTYFDVFSRFRQDSTKSSWK</sequence>
<accession>A0A833RCQ8</accession>
<dbReference type="AlphaFoldDB" id="A0A833RCQ8"/>
<dbReference type="OrthoDB" id="4062651at2759"/>
<dbReference type="EMBL" id="SWLB01000004">
    <property type="protein sequence ID" value="KAF3338964.1"/>
    <property type="molecule type" value="Genomic_DNA"/>
</dbReference>
<evidence type="ECO:0000313" key="2">
    <source>
        <dbReference type="Proteomes" id="UP000623129"/>
    </source>
</evidence>
<keyword evidence="2" id="KW-1185">Reference proteome</keyword>
<proteinExistence type="predicted"/>
<dbReference type="GO" id="GO:0016301">
    <property type="term" value="F:kinase activity"/>
    <property type="evidence" value="ECO:0007669"/>
    <property type="project" value="UniProtKB-KW"/>
</dbReference>
<organism evidence="1 2">
    <name type="scientific">Carex littledalei</name>
    <dbReference type="NCBI Taxonomy" id="544730"/>
    <lineage>
        <taxon>Eukaryota</taxon>
        <taxon>Viridiplantae</taxon>
        <taxon>Streptophyta</taxon>
        <taxon>Embryophyta</taxon>
        <taxon>Tracheophyta</taxon>
        <taxon>Spermatophyta</taxon>
        <taxon>Magnoliopsida</taxon>
        <taxon>Liliopsida</taxon>
        <taxon>Poales</taxon>
        <taxon>Cyperaceae</taxon>
        <taxon>Cyperoideae</taxon>
        <taxon>Cariceae</taxon>
        <taxon>Carex</taxon>
        <taxon>Carex subgen. Euthyceras</taxon>
    </lineage>
</organism>
<keyword evidence="1" id="KW-0675">Receptor</keyword>
<reference evidence="1" key="1">
    <citation type="submission" date="2020-01" db="EMBL/GenBank/DDBJ databases">
        <title>Genome sequence of Kobresia littledalei, the first chromosome-level genome in the family Cyperaceae.</title>
        <authorList>
            <person name="Qu G."/>
        </authorList>
    </citation>
    <scope>NUCLEOTIDE SEQUENCE</scope>
    <source>
        <strain evidence="1">C.B.Clarke</strain>
        <tissue evidence="1">Leaf</tissue>
    </source>
</reference>
<evidence type="ECO:0000313" key="1">
    <source>
        <dbReference type="EMBL" id="KAF3338964.1"/>
    </source>
</evidence>
<gene>
    <name evidence="1" type="ORF">FCM35_KLT16435</name>
</gene>
<keyword evidence="1" id="KW-0808">Transferase</keyword>
<comment type="caution">
    <text evidence="1">The sequence shown here is derived from an EMBL/GenBank/DDBJ whole genome shotgun (WGS) entry which is preliminary data.</text>
</comment>
<dbReference type="PANTHER" id="PTHR33491">
    <property type="entry name" value="OSJNBA0016N04.9 PROTEIN"/>
    <property type="match status" value="1"/>
</dbReference>
<keyword evidence="1" id="KW-0418">Kinase</keyword>
<dbReference type="Proteomes" id="UP000623129">
    <property type="component" value="Unassembled WGS sequence"/>
</dbReference>